<proteinExistence type="predicted"/>
<dbReference type="GO" id="GO:0016020">
    <property type="term" value="C:membrane"/>
    <property type="evidence" value="ECO:0007669"/>
    <property type="project" value="TreeGrafter"/>
</dbReference>
<keyword evidence="2" id="KW-0472">Membrane</keyword>
<feature type="transmembrane region" description="Helical" evidence="2">
    <location>
        <begin position="438"/>
        <end position="458"/>
    </location>
</feature>
<feature type="region of interest" description="Disordered" evidence="1">
    <location>
        <begin position="1"/>
        <end position="54"/>
    </location>
</feature>
<dbReference type="InterPro" id="IPR022703">
    <property type="entry name" value="DUF3533"/>
</dbReference>
<feature type="transmembrane region" description="Helical" evidence="2">
    <location>
        <begin position="273"/>
        <end position="293"/>
    </location>
</feature>
<dbReference type="PANTHER" id="PTHR34814:SF1">
    <property type="entry name" value="NITROSOGUANIDINE RESISTANCE PROTEIN SNG1"/>
    <property type="match status" value="1"/>
</dbReference>
<dbReference type="AlphaFoldDB" id="A0AAD9FW31"/>
<dbReference type="Proteomes" id="UP001182556">
    <property type="component" value="Unassembled WGS sequence"/>
</dbReference>
<organism evidence="4 5">
    <name type="scientific">Papiliotrema laurentii</name>
    <name type="common">Cryptococcus laurentii</name>
    <dbReference type="NCBI Taxonomy" id="5418"/>
    <lineage>
        <taxon>Eukaryota</taxon>
        <taxon>Fungi</taxon>
        <taxon>Dikarya</taxon>
        <taxon>Basidiomycota</taxon>
        <taxon>Agaricomycotina</taxon>
        <taxon>Tremellomycetes</taxon>
        <taxon>Tremellales</taxon>
        <taxon>Rhynchogastremaceae</taxon>
        <taxon>Papiliotrema</taxon>
    </lineage>
</organism>
<evidence type="ECO:0000313" key="5">
    <source>
        <dbReference type="Proteomes" id="UP001182556"/>
    </source>
</evidence>
<dbReference type="EMBL" id="JAODAN010000001">
    <property type="protein sequence ID" value="KAK1927162.1"/>
    <property type="molecule type" value="Genomic_DNA"/>
</dbReference>
<feature type="domain" description="DUF3533" evidence="3">
    <location>
        <begin position="84"/>
        <end position="449"/>
    </location>
</feature>
<feature type="transmembrane region" description="Helical" evidence="2">
    <location>
        <begin position="352"/>
        <end position="374"/>
    </location>
</feature>
<gene>
    <name evidence="4" type="ORF">DB88DRAFT_476944</name>
</gene>
<comment type="caution">
    <text evidence="4">The sequence shown here is derived from an EMBL/GenBank/DDBJ whole genome shotgun (WGS) entry which is preliminary data.</text>
</comment>
<feature type="transmembrane region" description="Helical" evidence="2">
    <location>
        <begin position="80"/>
        <end position="99"/>
    </location>
</feature>
<keyword evidence="2" id="KW-1133">Transmembrane helix</keyword>
<dbReference type="Pfam" id="PF12051">
    <property type="entry name" value="DUF3533"/>
    <property type="match status" value="1"/>
</dbReference>
<evidence type="ECO:0000313" key="4">
    <source>
        <dbReference type="EMBL" id="KAK1927162.1"/>
    </source>
</evidence>
<keyword evidence="2" id="KW-0812">Transmembrane</keyword>
<feature type="compositionally biased region" description="Polar residues" evidence="1">
    <location>
        <begin position="1"/>
        <end position="15"/>
    </location>
</feature>
<sequence>MQSRLSSTSLQSMASTVCEHSHGGSSKVELPLKNDDATSDDSEVPAPAAPQTDPSTLERYAFGFWDPEMGVFRRIAAKKLLATTLITIIVMWLCLPFYWGSLAKSDRYTHNLTVRVIDRDGGSVGKSITDALLRESNLHYFSSSPETFPTDAEVAHDILQEGTWAAVVISEGTTEALQLARAAGDVNYQGNSAVHVFFAQARQENAISAYLLPYLQQALTRITTEVSSDSIAEYLKDNAGNQTAVSLLSSTPQTVSQGVSFTLHNLRPFNQPVATAITLVGFIYMIIFASIIAASGGAVRSIISPHLKTGSYIVYRLTVPMLIYLPLSLLFAMVSLPFDVDFGAHFSYAGGFFLWVLTLYLSMAAVGMAIEFAVTILPPPFVPFFMIAWIISNVSVAVMPHELQPKIYRYGVAMPFFNAGEIIKTIIFDTKDEIGKNVGILVAWIAVSFISITVATWWTHRKLANAHRSAAGLASSKV</sequence>
<dbReference type="InterPro" id="IPR053001">
    <property type="entry name" value="MNNG_permease-like"/>
</dbReference>
<reference evidence="4" key="1">
    <citation type="submission" date="2023-02" db="EMBL/GenBank/DDBJ databases">
        <title>Identification and recombinant expression of a fungal hydrolase from Papiliotrema laurentii that hydrolyzes apple cutin and clears colloidal polyester polyurethane.</title>
        <authorList>
            <consortium name="DOE Joint Genome Institute"/>
            <person name="Roman V.A."/>
            <person name="Bojanowski C."/>
            <person name="Crable B.R."/>
            <person name="Wagner D.N."/>
            <person name="Hung C.S."/>
            <person name="Nadeau L.J."/>
            <person name="Schratz L."/>
            <person name="Haridas S."/>
            <person name="Pangilinan J."/>
            <person name="Lipzen A."/>
            <person name="Na H."/>
            <person name="Yan M."/>
            <person name="Ng V."/>
            <person name="Grigoriev I.V."/>
            <person name="Spatafora J.W."/>
            <person name="Barlow D."/>
            <person name="Biffinger J."/>
            <person name="Kelley-Loughnane N."/>
            <person name="Varaljay V.A."/>
            <person name="Crookes-Goodson W.J."/>
        </authorList>
    </citation>
    <scope>NUCLEOTIDE SEQUENCE</scope>
    <source>
        <strain evidence="4">5307AH</strain>
    </source>
</reference>
<evidence type="ECO:0000259" key="3">
    <source>
        <dbReference type="Pfam" id="PF12051"/>
    </source>
</evidence>
<evidence type="ECO:0000256" key="2">
    <source>
        <dbReference type="SAM" id="Phobius"/>
    </source>
</evidence>
<name>A0AAD9FW31_PAPLA</name>
<feature type="transmembrane region" description="Helical" evidence="2">
    <location>
        <begin position="381"/>
        <end position="399"/>
    </location>
</feature>
<evidence type="ECO:0000256" key="1">
    <source>
        <dbReference type="SAM" id="MobiDB-lite"/>
    </source>
</evidence>
<feature type="transmembrane region" description="Helical" evidence="2">
    <location>
        <begin position="313"/>
        <end position="332"/>
    </location>
</feature>
<accession>A0AAD9FW31</accession>
<keyword evidence="5" id="KW-1185">Reference proteome</keyword>
<protein>
    <recommendedName>
        <fullName evidence="3">DUF3533 domain-containing protein</fullName>
    </recommendedName>
</protein>
<dbReference type="PANTHER" id="PTHR34814">
    <property type="entry name" value="NITROSOGUANIDINE RESISTANCE PROTEIN SNG1"/>
    <property type="match status" value="1"/>
</dbReference>